<reference evidence="1 2" key="1">
    <citation type="submission" date="2019-12" db="EMBL/GenBank/DDBJ databases">
        <authorList>
            <person name="Alioto T."/>
            <person name="Alioto T."/>
            <person name="Gomez Garrido J."/>
        </authorList>
    </citation>
    <scope>NUCLEOTIDE SEQUENCE [LARGE SCALE GENOMIC DNA]</scope>
</reference>
<dbReference type="EMBL" id="CACTIH010007508">
    <property type="protein sequence ID" value="CAA3014824.1"/>
    <property type="molecule type" value="Genomic_DNA"/>
</dbReference>
<evidence type="ECO:0000313" key="1">
    <source>
        <dbReference type="EMBL" id="CAA3014824.1"/>
    </source>
</evidence>
<name>A0A8S0U7D1_OLEEU</name>
<proteinExistence type="predicted"/>
<gene>
    <name evidence="1" type="ORF">OLEA9_A059994</name>
</gene>
<dbReference type="Gramene" id="OE9A059994T1">
    <property type="protein sequence ID" value="OE9A059994C1"/>
    <property type="gene ID" value="OE9A059994"/>
</dbReference>
<sequence>MKSNEGKLRPISIPNSLKFGHQFSCYLSSHLHNPHFGTHNPAIVYSVDTSDLATPSFQFRQFQIDTLAPSVYNSGTFRLGAFLLTIRQSLLRNYDKRRASIDILMRISSSPIKKSFSRHIGFSVEKDYPNEAFTVKCAYNFQLSLNDHLLLVPPTILRRTRV</sequence>
<organism evidence="1 2">
    <name type="scientific">Olea europaea subsp. europaea</name>
    <dbReference type="NCBI Taxonomy" id="158383"/>
    <lineage>
        <taxon>Eukaryota</taxon>
        <taxon>Viridiplantae</taxon>
        <taxon>Streptophyta</taxon>
        <taxon>Embryophyta</taxon>
        <taxon>Tracheophyta</taxon>
        <taxon>Spermatophyta</taxon>
        <taxon>Magnoliopsida</taxon>
        <taxon>eudicotyledons</taxon>
        <taxon>Gunneridae</taxon>
        <taxon>Pentapetalae</taxon>
        <taxon>asterids</taxon>
        <taxon>lamiids</taxon>
        <taxon>Lamiales</taxon>
        <taxon>Oleaceae</taxon>
        <taxon>Oleeae</taxon>
        <taxon>Olea</taxon>
    </lineage>
</organism>
<dbReference type="AlphaFoldDB" id="A0A8S0U7D1"/>
<comment type="caution">
    <text evidence="1">The sequence shown here is derived from an EMBL/GenBank/DDBJ whole genome shotgun (WGS) entry which is preliminary data.</text>
</comment>
<protein>
    <submittedName>
        <fullName evidence="1">Uncharacterized protein</fullName>
    </submittedName>
</protein>
<dbReference type="Proteomes" id="UP000594638">
    <property type="component" value="Unassembled WGS sequence"/>
</dbReference>
<keyword evidence="2" id="KW-1185">Reference proteome</keyword>
<accession>A0A8S0U7D1</accession>
<evidence type="ECO:0000313" key="2">
    <source>
        <dbReference type="Proteomes" id="UP000594638"/>
    </source>
</evidence>